<keyword evidence="10" id="KW-0624">Polysaccharide degradation</keyword>
<evidence type="ECO:0000256" key="5">
    <source>
        <dbReference type="ARBA" id="ARBA00022801"/>
    </source>
</evidence>
<dbReference type="InterPro" id="IPR036779">
    <property type="entry name" value="LysM_dom_sf"/>
</dbReference>
<evidence type="ECO:0000256" key="7">
    <source>
        <dbReference type="ARBA" id="ARBA00023026"/>
    </source>
</evidence>
<evidence type="ECO:0000256" key="4">
    <source>
        <dbReference type="ARBA" id="ARBA00022669"/>
    </source>
</evidence>
<evidence type="ECO:0000259" key="15">
    <source>
        <dbReference type="PROSITE" id="PS51782"/>
    </source>
</evidence>
<keyword evidence="7" id="KW-0843">Virulence</keyword>
<dbReference type="CDD" id="cd02878">
    <property type="entry name" value="GH18_zymocin_alpha"/>
    <property type="match status" value="1"/>
</dbReference>
<dbReference type="SUPFAM" id="SSF51445">
    <property type="entry name" value="(Trans)glycosidases"/>
    <property type="match status" value="1"/>
</dbReference>
<evidence type="ECO:0000259" key="16">
    <source>
        <dbReference type="PROSITE" id="PS51910"/>
    </source>
</evidence>
<organism evidence="17 18">
    <name type="scientific">Penicillium freii</name>
    <dbReference type="NCBI Taxonomy" id="48697"/>
    <lineage>
        <taxon>Eukaryota</taxon>
        <taxon>Fungi</taxon>
        <taxon>Dikarya</taxon>
        <taxon>Ascomycota</taxon>
        <taxon>Pezizomycotina</taxon>
        <taxon>Eurotiomycetes</taxon>
        <taxon>Eurotiomycetidae</taxon>
        <taxon>Eurotiales</taxon>
        <taxon>Aspergillaceae</taxon>
        <taxon>Penicillium</taxon>
    </lineage>
</organism>
<dbReference type="PROSITE" id="PS51782">
    <property type="entry name" value="LYSM"/>
    <property type="match status" value="2"/>
</dbReference>
<keyword evidence="5 12" id="KW-0378">Hydrolase</keyword>
<feature type="disulfide bond" evidence="11">
    <location>
        <begin position="484"/>
        <end position="488"/>
    </location>
</feature>
<dbReference type="Pfam" id="PF01476">
    <property type="entry name" value="LysM"/>
    <property type="match status" value="1"/>
</dbReference>
<feature type="signal peptide" evidence="13">
    <location>
        <begin position="1"/>
        <end position="23"/>
    </location>
</feature>
<keyword evidence="9 12" id="KW-0326">Glycosidase</keyword>
<reference evidence="17 18" key="1">
    <citation type="submission" date="2015-10" db="EMBL/GenBank/DDBJ databases">
        <title>Genome sequencing of Penicillium freii.</title>
        <authorList>
            <person name="Nguyen H.D."/>
            <person name="Visagie C.M."/>
            <person name="Seifert K.A."/>
        </authorList>
    </citation>
    <scope>NUCLEOTIDE SEQUENCE [LARGE SCALE GENOMIC DNA]</scope>
    <source>
        <strain evidence="17 18">DAOM 242723</strain>
    </source>
</reference>
<dbReference type="InterPro" id="IPR018392">
    <property type="entry name" value="LysM"/>
</dbReference>
<dbReference type="GO" id="GO:0006032">
    <property type="term" value="P:chitin catabolic process"/>
    <property type="evidence" value="ECO:0007669"/>
    <property type="project" value="UniProtKB-KW"/>
</dbReference>
<feature type="chain" id="PRO_5007152246" description="chitinase" evidence="13">
    <location>
        <begin position="24"/>
        <end position="1299"/>
    </location>
</feature>
<dbReference type="Gene3D" id="3.10.50.10">
    <property type="match status" value="1"/>
</dbReference>
<dbReference type="InterPro" id="IPR017853">
    <property type="entry name" value="GH"/>
</dbReference>
<dbReference type="PANTHER" id="PTHR47700:SF2">
    <property type="entry name" value="CHITINASE"/>
    <property type="match status" value="1"/>
</dbReference>
<evidence type="ECO:0000256" key="1">
    <source>
        <dbReference type="ARBA" id="ARBA00000822"/>
    </source>
</evidence>
<dbReference type="GO" id="GO:0008843">
    <property type="term" value="F:endochitinase activity"/>
    <property type="evidence" value="ECO:0007669"/>
    <property type="project" value="UniProtKB-EC"/>
</dbReference>
<name>A0A117NRG6_PENFR</name>
<dbReference type="GO" id="GO:0008061">
    <property type="term" value="F:chitin binding"/>
    <property type="evidence" value="ECO:0007669"/>
    <property type="project" value="UniProtKB-UniRule"/>
</dbReference>
<dbReference type="SUPFAM" id="SSF57016">
    <property type="entry name" value="Plant lectins/antimicrobial peptides"/>
    <property type="match status" value="1"/>
</dbReference>
<comment type="catalytic activity">
    <reaction evidence="1">
        <text>Random endo-hydrolysis of N-acetyl-beta-D-glucosaminide (1-&gt;4)-beta-linkages in chitin and chitodextrins.</text>
        <dbReference type="EC" id="3.2.1.14"/>
    </reaction>
</comment>
<evidence type="ECO:0000313" key="18">
    <source>
        <dbReference type="Proteomes" id="UP000055045"/>
    </source>
</evidence>
<dbReference type="CDD" id="cd00118">
    <property type="entry name" value="LysM"/>
    <property type="match status" value="1"/>
</dbReference>
<dbReference type="EC" id="3.2.1.14" evidence="3"/>
<keyword evidence="11" id="KW-1015">Disulfide bond</keyword>
<keyword evidence="4 11" id="KW-0147">Chitin-binding</keyword>
<dbReference type="EMBL" id="LLXE01000024">
    <property type="protein sequence ID" value="KUM65540.1"/>
    <property type="molecule type" value="Genomic_DNA"/>
</dbReference>
<evidence type="ECO:0000256" key="9">
    <source>
        <dbReference type="ARBA" id="ARBA00023295"/>
    </source>
</evidence>
<dbReference type="SMART" id="SM00636">
    <property type="entry name" value="Glyco_18"/>
    <property type="match status" value="1"/>
</dbReference>
<feature type="domain" description="LysM" evidence="15">
    <location>
        <begin position="358"/>
        <end position="407"/>
    </location>
</feature>
<dbReference type="InterPro" id="IPR036861">
    <property type="entry name" value="Endochitinase-like_sf"/>
</dbReference>
<feature type="disulfide bond" evidence="11">
    <location>
        <begin position="450"/>
        <end position="464"/>
    </location>
</feature>
<keyword evidence="8" id="KW-0119">Carbohydrate metabolism</keyword>
<dbReference type="Gene3D" id="3.10.350.10">
    <property type="entry name" value="LysM domain"/>
    <property type="match status" value="2"/>
</dbReference>
<evidence type="ECO:0000256" key="11">
    <source>
        <dbReference type="PROSITE-ProRule" id="PRU00261"/>
    </source>
</evidence>
<comment type="caution">
    <text evidence="11">Lacks conserved residue(s) required for the propagation of feature annotation.</text>
</comment>
<sequence length="1299" mass="141090">MRPPKGAPAIGLAMMSLASMTNAYQSSLHACPAPCDSVSGDWTVYTSVNRLQSCKEPMLLDFSLHPGLDEEDRVTKLLVCTSNNITGNTVTSGAPSGVQNSARGHHAISHQRFHNRDTHSTCISGEKQEISLDLILDSDASSVSVNDLHTILERVQNHLGNTSHCDTTNVFGYYNGVAVGVYVGSAIDNPKSTSSLFQRFYEQIPKGQVAKSMVMQRCQDVSNADYTIGLAVDTTGDLTSVQKSVRSWSNGQCASTDGVNTKIDGVPVLEKAMGLAPNSNGTVGGAHISKRSDCRTINVIGGDTCPSLAKKCGISPSDFTKYNAKTMCSALPAGQPVCCSAGSLPDIRPKPNKDGSCHTYTVQAHDLCDTIAAANGLKASDISDFNDKTTWGWFGCGNLQLKSLICLSKGDPPMPAPVSNAQCGPIVAGTKKPTNGTALADLNPCPLNSCCDIWGQCGITPEYCTNITGPTGNPGTAPKKKNGCISNCGTSIIKSRYTPETFMKVGYYETWNYDRPCLNLRVADVGVNEYTHIHWAFAEITEDFDIKINDTYNQWKDFIGLPNVNKILSFGGWGYSTSPATYDVLRKAMDPANSGKFIDNINDFVQKNGLNGVDFDWEYPGATDLPDIPKGLASDGTNYLNFIKKMKLNFPFDKTVSIAAPASYWYLKSFVIDEMAKSLDYIVYMTYDLHGKCPGNCQWDYGKQWTQEGCPNGDCLRSQVNLTETKYALAMLTKAGVDSNKVFVGVPTYGRSFGMTDESCTGPNCHYTGTNSVSNAKQGRCTKTAGIIANAEIHEILAIGNQTKSYYDAGSDSNIIVWDKTWASFMDGDTVKSRTSYYKDFNFGGTVEWAVDLNKFTDDDDNYDDSWDEPPVPKLAACTETFPSIEALGNASSTIPEHCVTQYTLQTLSDSLSDAMKNYTDLMNDGYDAKFKLYADTVAENAGASVHDFVYQNGNKYFTCKVDEDTICCDQCHAQKNVYNCDICWSDSPCYTTCDSLACQQSHGFGDPKLVYKWKSETEPCPPDYSKRFIKDRDYPESVHWSLDDSKANKFWADLYSNTGINQSHIQFGQYTRRKNCGPSAKNDDDCWKTGYDYNIPMPKGYDASEVSNPKDTAKKGLDRAGSLKPQISTALFQMATDTWVGDGMDLIDSISLPILMIVSAVQEMSAVEKIADKLSAEEKKLKETEIIGGFLAAILFMVPIAGEVLGTIEGLADVGLVLSIAGTAADIGTGVADIVKNPNNAALDIMNIVFDVGFLTGATKASKAAKIRREMKEADIAKLGDKVSSGLKSVGKLTGKCS</sequence>
<dbReference type="PROSITE" id="PS01095">
    <property type="entry name" value="GH18_1"/>
    <property type="match status" value="1"/>
</dbReference>
<evidence type="ECO:0000256" key="8">
    <source>
        <dbReference type="ARBA" id="ARBA00023277"/>
    </source>
</evidence>
<comment type="caution">
    <text evidence="17">The sequence shown here is derived from an EMBL/GenBank/DDBJ whole genome shotgun (WGS) entry which is preliminary data.</text>
</comment>
<protein>
    <recommendedName>
        <fullName evidence="3">chitinase</fullName>
        <ecNumber evidence="3">3.2.1.14</ecNumber>
    </recommendedName>
</protein>
<dbReference type="InterPro" id="IPR011583">
    <property type="entry name" value="Chitinase_II/V-like_cat"/>
</dbReference>
<keyword evidence="13" id="KW-0732">Signal</keyword>
<dbReference type="Proteomes" id="UP000055045">
    <property type="component" value="Unassembled WGS sequence"/>
</dbReference>
<dbReference type="STRING" id="48697.A0A117NRG6"/>
<evidence type="ECO:0000256" key="2">
    <source>
        <dbReference type="ARBA" id="ARBA00008682"/>
    </source>
</evidence>
<evidence type="ECO:0000256" key="10">
    <source>
        <dbReference type="ARBA" id="ARBA00023326"/>
    </source>
</evidence>
<dbReference type="PROSITE" id="PS50941">
    <property type="entry name" value="CHIT_BIND_I_2"/>
    <property type="match status" value="1"/>
</dbReference>
<dbReference type="PROSITE" id="PS51910">
    <property type="entry name" value="GH18_2"/>
    <property type="match status" value="1"/>
</dbReference>
<dbReference type="InterPro" id="IPR053214">
    <property type="entry name" value="LysM12-like"/>
</dbReference>
<evidence type="ECO:0000259" key="14">
    <source>
        <dbReference type="PROSITE" id="PS50941"/>
    </source>
</evidence>
<evidence type="ECO:0000256" key="12">
    <source>
        <dbReference type="RuleBase" id="RU000489"/>
    </source>
</evidence>
<proteinExistence type="inferred from homology"/>
<comment type="similarity">
    <text evidence="2">Belongs to the glycosyl hydrolase 18 family. Chitinase class V subfamily.</text>
</comment>
<accession>A0A117NRG6</accession>
<feature type="domain" description="LysM" evidence="15">
    <location>
        <begin position="295"/>
        <end position="339"/>
    </location>
</feature>
<dbReference type="Gene3D" id="3.20.20.80">
    <property type="entry name" value="Glycosidases"/>
    <property type="match status" value="1"/>
</dbReference>
<dbReference type="GO" id="GO:0000272">
    <property type="term" value="P:polysaccharide catabolic process"/>
    <property type="evidence" value="ECO:0007669"/>
    <property type="project" value="UniProtKB-KW"/>
</dbReference>
<dbReference type="PANTHER" id="PTHR47700">
    <property type="entry name" value="V CHITINASE, PUTATIVE (AFU_ORTHOLOGUE AFUA_6G13720)-RELATED"/>
    <property type="match status" value="1"/>
</dbReference>
<keyword evidence="18" id="KW-1185">Reference proteome</keyword>
<dbReference type="InterPro" id="IPR001223">
    <property type="entry name" value="Glyco_hydro18_cat"/>
</dbReference>
<keyword evidence="6" id="KW-0146">Chitin degradation</keyword>
<dbReference type="InterPro" id="IPR029070">
    <property type="entry name" value="Chitinase_insertion_sf"/>
</dbReference>
<evidence type="ECO:0000256" key="6">
    <source>
        <dbReference type="ARBA" id="ARBA00023024"/>
    </source>
</evidence>
<evidence type="ECO:0000256" key="13">
    <source>
        <dbReference type="SAM" id="SignalP"/>
    </source>
</evidence>
<dbReference type="Pfam" id="PF00704">
    <property type="entry name" value="Glyco_hydro_18"/>
    <property type="match status" value="1"/>
</dbReference>
<gene>
    <name evidence="17" type="ORF">ACN42_g1536</name>
</gene>
<feature type="domain" description="Chitin-binding type-1" evidence="14">
    <location>
        <begin position="420"/>
        <end position="490"/>
    </location>
</feature>
<dbReference type="InterPro" id="IPR001579">
    <property type="entry name" value="Glyco_hydro_18_chit_AS"/>
</dbReference>
<evidence type="ECO:0000313" key="17">
    <source>
        <dbReference type="EMBL" id="KUM65540.1"/>
    </source>
</evidence>
<feature type="disulfide bond" evidence="11">
    <location>
        <begin position="445"/>
        <end position="457"/>
    </location>
</feature>
<dbReference type="SUPFAM" id="SSF54556">
    <property type="entry name" value="Chitinase insertion domain"/>
    <property type="match status" value="1"/>
</dbReference>
<dbReference type="SMART" id="SM00257">
    <property type="entry name" value="LysM"/>
    <property type="match status" value="2"/>
</dbReference>
<feature type="domain" description="GH18" evidence="16">
    <location>
        <begin position="502"/>
        <end position="870"/>
    </location>
</feature>
<evidence type="ECO:0000256" key="3">
    <source>
        <dbReference type="ARBA" id="ARBA00012729"/>
    </source>
</evidence>
<dbReference type="InterPro" id="IPR001002">
    <property type="entry name" value="Chitin-bd_1"/>
</dbReference>
<dbReference type="CDD" id="cd00035">
    <property type="entry name" value="ChtBD1"/>
    <property type="match status" value="1"/>
</dbReference>